<evidence type="ECO:0000313" key="3">
    <source>
        <dbReference type="EMBL" id="GGK43414.1"/>
    </source>
</evidence>
<accession>A0A917QCG3</accession>
<gene>
    <name evidence="3" type="ORF">GCM10011322_33190</name>
</gene>
<reference evidence="3 4" key="1">
    <citation type="journal article" date="2014" name="Int. J. Syst. Evol. Microbiol.">
        <title>Complete genome sequence of Corynebacterium casei LMG S-19264T (=DSM 44701T), isolated from a smear-ripened cheese.</title>
        <authorList>
            <consortium name="US DOE Joint Genome Institute (JGI-PGF)"/>
            <person name="Walter F."/>
            <person name="Albersmeier A."/>
            <person name="Kalinowski J."/>
            <person name="Ruckert C."/>
        </authorList>
    </citation>
    <scope>NUCLEOTIDE SEQUENCE [LARGE SCALE GENOMIC DNA]</scope>
    <source>
        <strain evidence="3 4">CGMCC 1.9161</strain>
    </source>
</reference>
<protein>
    <recommendedName>
        <fullName evidence="2">Dienelactone hydrolase domain-containing protein</fullName>
    </recommendedName>
</protein>
<evidence type="ECO:0000256" key="1">
    <source>
        <dbReference type="ARBA" id="ARBA00022801"/>
    </source>
</evidence>
<evidence type="ECO:0000313" key="4">
    <source>
        <dbReference type="Proteomes" id="UP000600449"/>
    </source>
</evidence>
<dbReference type="Gene3D" id="3.40.50.1820">
    <property type="entry name" value="alpha/beta hydrolase"/>
    <property type="match status" value="1"/>
</dbReference>
<dbReference type="RefSeq" id="WP_188914372.1">
    <property type="nucleotide sequence ID" value="NZ_BMMF01000010.1"/>
</dbReference>
<proteinExistence type="predicted"/>
<dbReference type="InterPro" id="IPR029058">
    <property type="entry name" value="AB_hydrolase_fold"/>
</dbReference>
<feature type="domain" description="Dienelactone hydrolase" evidence="2">
    <location>
        <begin position="37"/>
        <end position="227"/>
    </location>
</feature>
<dbReference type="InterPro" id="IPR002471">
    <property type="entry name" value="Pept_S9_AS"/>
</dbReference>
<dbReference type="PROSITE" id="PS00708">
    <property type="entry name" value="PRO_ENDOPEP_SER"/>
    <property type="match status" value="1"/>
</dbReference>
<dbReference type="GO" id="GO:0052689">
    <property type="term" value="F:carboxylic ester hydrolase activity"/>
    <property type="evidence" value="ECO:0007669"/>
    <property type="project" value="UniProtKB-ARBA"/>
</dbReference>
<name>A0A917QCG3_9HYPH</name>
<dbReference type="SUPFAM" id="SSF53474">
    <property type="entry name" value="alpha/beta-Hydrolases"/>
    <property type="match status" value="1"/>
</dbReference>
<dbReference type="PANTHER" id="PTHR22946:SF9">
    <property type="entry name" value="POLYKETIDE TRANSFERASE AF380"/>
    <property type="match status" value="1"/>
</dbReference>
<dbReference type="Pfam" id="PF01738">
    <property type="entry name" value="DLH"/>
    <property type="match status" value="1"/>
</dbReference>
<dbReference type="PANTHER" id="PTHR22946">
    <property type="entry name" value="DIENELACTONE HYDROLASE DOMAIN-CONTAINING PROTEIN-RELATED"/>
    <property type="match status" value="1"/>
</dbReference>
<dbReference type="Proteomes" id="UP000600449">
    <property type="component" value="Unassembled WGS sequence"/>
</dbReference>
<keyword evidence="1" id="KW-0378">Hydrolase</keyword>
<sequence length="327" mass="35753">MAEITAPTEITFPTKSPFTLGDMVRGDAPDTTAKGFLSTPTAVARAKSRPAVVILPGLGGIIAERELRYAKRLADEGYVALAVDTFGSRGAAYSNHTLRALHVTETMMLADAYAALAHLASLPMVDPDRVAVMGFSYGGMISVLAAYRQMAELFGADGLRFAGHVSYYGCSVPRFDDPTTTGAPVEIFLGALDRNVDPKRSEEIAEDLRRGGSRVGFHLFPDTYHQWDSENLEKKFVRFSLFSCRFAVDRGNQLRDLRTRLPITGRVSRTLALTANADPRGYHMLRDEGVMAKTDARLSEFLSEALDHRPARAKLPDAGARTAPARR</sequence>
<dbReference type="InterPro" id="IPR002925">
    <property type="entry name" value="Dienelactn_hydro"/>
</dbReference>
<comment type="caution">
    <text evidence="3">The sequence shown here is derived from an EMBL/GenBank/DDBJ whole genome shotgun (WGS) entry which is preliminary data.</text>
</comment>
<dbReference type="GO" id="GO:0004252">
    <property type="term" value="F:serine-type endopeptidase activity"/>
    <property type="evidence" value="ECO:0007669"/>
    <property type="project" value="InterPro"/>
</dbReference>
<dbReference type="AlphaFoldDB" id="A0A917QCG3"/>
<dbReference type="InterPro" id="IPR050261">
    <property type="entry name" value="FrsA_esterase"/>
</dbReference>
<organism evidence="3 4">
    <name type="scientific">Salinarimonas ramus</name>
    <dbReference type="NCBI Taxonomy" id="690164"/>
    <lineage>
        <taxon>Bacteria</taxon>
        <taxon>Pseudomonadati</taxon>
        <taxon>Pseudomonadota</taxon>
        <taxon>Alphaproteobacteria</taxon>
        <taxon>Hyphomicrobiales</taxon>
        <taxon>Salinarimonadaceae</taxon>
        <taxon>Salinarimonas</taxon>
    </lineage>
</organism>
<dbReference type="GO" id="GO:0006508">
    <property type="term" value="P:proteolysis"/>
    <property type="evidence" value="ECO:0007669"/>
    <property type="project" value="InterPro"/>
</dbReference>
<keyword evidence="4" id="KW-1185">Reference proteome</keyword>
<dbReference type="EMBL" id="BMMF01000010">
    <property type="protein sequence ID" value="GGK43414.1"/>
    <property type="molecule type" value="Genomic_DNA"/>
</dbReference>
<evidence type="ECO:0000259" key="2">
    <source>
        <dbReference type="Pfam" id="PF01738"/>
    </source>
</evidence>